<keyword evidence="1" id="KW-0472">Membrane</keyword>
<accession>A0A399S5T6</accession>
<comment type="caution">
    <text evidence="2">The sequence shown here is derived from an EMBL/GenBank/DDBJ whole genome shotgun (WGS) entry which is preliminary data.</text>
</comment>
<dbReference type="EMBL" id="QWGE01000004">
    <property type="protein sequence ID" value="RIJ36925.1"/>
    <property type="molecule type" value="Genomic_DNA"/>
</dbReference>
<proteinExistence type="predicted"/>
<evidence type="ECO:0000256" key="1">
    <source>
        <dbReference type="SAM" id="Phobius"/>
    </source>
</evidence>
<feature type="transmembrane region" description="Helical" evidence="1">
    <location>
        <begin position="54"/>
        <end position="73"/>
    </location>
</feature>
<dbReference type="AlphaFoldDB" id="A0A399S5T6"/>
<keyword evidence="1" id="KW-1133">Transmembrane helix</keyword>
<reference evidence="3" key="1">
    <citation type="submission" date="2018-08" db="EMBL/GenBank/DDBJ databases">
        <title>Mucilaginibacter sp. MYSH2.</title>
        <authorList>
            <person name="Seo T."/>
        </authorList>
    </citation>
    <scope>NUCLEOTIDE SEQUENCE [LARGE SCALE GENOMIC DNA]</scope>
    <source>
        <strain evidence="3">KIRAN</strain>
    </source>
</reference>
<keyword evidence="3" id="KW-1185">Reference proteome</keyword>
<feature type="transmembrane region" description="Helical" evidence="1">
    <location>
        <begin position="26"/>
        <end position="47"/>
    </location>
</feature>
<organism evidence="2 3">
    <name type="scientific">Pontibacter oryzae</name>
    <dbReference type="NCBI Taxonomy" id="2304593"/>
    <lineage>
        <taxon>Bacteria</taxon>
        <taxon>Pseudomonadati</taxon>
        <taxon>Bacteroidota</taxon>
        <taxon>Cytophagia</taxon>
        <taxon>Cytophagales</taxon>
        <taxon>Hymenobacteraceae</taxon>
        <taxon>Pontibacter</taxon>
    </lineage>
</organism>
<evidence type="ECO:0000313" key="2">
    <source>
        <dbReference type="EMBL" id="RIJ36925.1"/>
    </source>
</evidence>
<evidence type="ECO:0008006" key="4">
    <source>
        <dbReference type="Google" id="ProtNLM"/>
    </source>
</evidence>
<gene>
    <name evidence="2" type="ORF">D1627_13980</name>
</gene>
<dbReference type="Proteomes" id="UP000266005">
    <property type="component" value="Unassembled WGS sequence"/>
</dbReference>
<sequence>MLTLPVFFVSVLAGVGVTQTLNNAQVVIAVSSAMSAGLMFLVNSLYFDIKRLKTSLVITAILGLIVPIIVQAIEL</sequence>
<keyword evidence="1" id="KW-0812">Transmembrane</keyword>
<name>A0A399S5T6_9BACT</name>
<evidence type="ECO:0000313" key="3">
    <source>
        <dbReference type="Proteomes" id="UP000266005"/>
    </source>
</evidence>
<protein>
    <recommendedName>
        <fullName evidence="4">DUF554 family protein</fullName>
    </recommendedName>
</protein>